<dbReference type="Proteomes" id="UP000214566">
    <property type="component" value="Unassembled WGS sequence"/>
</dbReference>
<organism evidence="3 4">
    <name type="scientific">Thiomonas delicata</name>
    <name type="common">Thiomonas cuprina</name>
    <dbReference type="NCBI Taxonomy" id="364030"/>
    <lineage>
        <taxon>Bacteria</taxon>
        <taxon>Pseudomonadati</taxon>
        <taxon>Pseudomonadota</taxon>
        <taxon>Betaproteobacteria</taxon>
        <taxon>Burkholderiales</taxon>
        <taxon>Thiomonas</taxon>
    </lineage>
</organism>
<feature type="compositionally biased region" description="Low complexity" evidence="1">
    <location>
        <begin position="424"/>
        <end position="433"/>
    </location>
</feature>
<dbReference type="AlphaFoldDB" id="A0A238D160"/>
<evidence type="ECO:0000256" key="1">
    <source>
        <dbReference type="SAM" id="MobiDB-lite"/>
    </source>
</evidence>
<gene>
    <name evidence="3" type="ORF">THIARS_50207</name>
</gene>
<dbReference type="RefSeq" id="WP_094159369.1">
    <property type="nucleotide sequence ID" value="NZ_LT592170.1"/>
</dbReference>
<sequence>MSILQQMLQSMQSNPLVAGLPPRMSDAQLYEKLRVSPITPEDVAEIPIGLRQDLVHVYKQILVPTPQALKIASHIQDMLYTGLHHRDPREERNRRFIFESGSQKGQAIQEARWWASYANGAVIQGITGTGKSHAIDAFLRLHHQVIEHGPNEDAGWRSLKQLVWLKVHMPSDGTRGGFLQGAFLELDKALGENYSEQYKGSNWTVEKRLVVFLHLLAVHRCGLLVIEEAQERNLAVNEYGPDFLTFFLRLLNWGVPTLLIGNPLAFKVLRTFSQDVDRFSESGWFETHPIPSHDNETWKNQWIPFLWLPTLLNEPDEPYRPFSDHPLDQTLEGFIWRRTAGFPRYVSRLRRAVQMHALRCGHRRVTAELVDTVYRSSEMLTPIRPRIEAFVRRDATALAAYVDIPTAVYRTLWAADANPSAASAAAASPRSSPVGGGDEQGQRQGASAKAKARRPSSKGKAQPTGEMNPSDNRSQEWRGNLLASMRTASGADSQ</sequence>
<dbReference type="GO" id="GO:0016887">
    <property type="term" value="F:ATP hydrolysis activity"/>
    <property type="evidence" value="ECO:0007669"/>
    <property type="project" value="InterPro"/>
</dbReference>
<dbReference type="InterPro" id="IPR027417">
    <property type="entry name" value="P-loop_NTPase"/>
</dbReference>
<proteinExistence type="predicted"/>
<feature type="domain" description="ORC1/DEAH AAA+ ATPase" evidence="2">
    <location>
        <begin position="119"/>
        <end position="267"/>
    </location>
</feature>
<dbReference type="EMBL" id="FLMQ01000045">
    <property type="protein sequence ID" value="SBP86959.1"/>
    <property type="molecule type" value="Genomic_DNA"/>
</dbReference>
<evidence type="ECO:0000313" key="3">
    <source>
        <dbReference type="EMBL" id="SBP86959.1"/>
    </source>
</evidence>
<evidence type="ECO:0000259" key="2">
    <source>
        <dbReference type="Pfam" id="PF13401"/>
    </source>
</evidence>
<feature type="region of interest" description="Disordered" evidence="1">
    <location>
        <begin position="424"/>
        <end position="494"/>
    </location>
</feature>
<dbReference type="Pfam" id="PF13401">
    <property type="entry name" value="AAA_22"/>
    <property type="match status" value="1"/>
</dbReference>
<dbReference type="OrthoDB" id="9135554at2"/>
<dbReference type="InterPro" id="IPR049945">
    <property type="entry name" value="AAA_22"/>
</dbReference>
<keyword evidence="4" id="KW-1185">Reference proteome</keyword>
<evidence type="ECO:0000313" key="4">
    <source>
        <dbReference type="Proteomes" id="UP000214566"/>
    </source>
</evidence>
<accession>A0A238D160</accession>
<dbReference type="SUPFAM" id="SSF52540">
    <property type="entry name" value="P-loop containing nucleoside triphosphate hydrolases"/>
    <property type="match status" value="1"/>
</dbReference>
<reference evidence="3 4" key="1">
    <citation type="submission" date="2016-06" db="EMBL/GenBank/DDBJ databases">
        <authorList>
            <person name="Kjaerup R.B."/>
            <person name="Dalgaard T.S."/>
            <person name="Juul-Madsen H.R."/>
        </authorList>
    </citation>
    <scope>NUCLEOTIDE SEQUENCE [LARGE SCALE GENOMIC DNA]</scope>
    <source>
        <strain evidence="3 4">DSM 16361</strain>
    </source>
</reference>
<protein>
    <recommendedName>
        <fullName evidence="2">ORC1/DEAH AAA+ ATPase domain-containing protein</fullName>
    </recommendedName>
</protein>
<name>A0A238D160_THIDL</name>